<gene>
    <name evidence="7" type="ORF">HBF26_10565</name>
</gene>
<evidence type="ECO:0000256" key="5">
    <source>
        <dbReference type="ARBA" id="ARBA00023136"/>
    </source>
</evidence>
<dbReference type="InterPro" id="IPR022301">
    <property type="entry name" value="Integral_membrane_YjbE"/>
</dbReference>
<comment type="subcellular location">
    <subcellularLocation>
        <location evidence="1">Membrane</location>
        <topology evidence="1">Multi-pass membrane protein</topology>
    </subcellularLocation>
</comment>
<protein>
    <submittedName>
        <fullName evidence="7">TerC family protein</fullName>
    </submittedName>
</protein>
<reference evidence="7 8" key="1">
    <citation type="journal article" date="2011" name="Curr. Microbiol.">
        <title>Luteibacter jiangsuensis sp. nov.: a methamidophos-degrading bacterium isolated from a methamidophos-manufacturing factory.</title>
        <authorList>
            <person name="Wang L."/>
            <person name="Wang G.L."/>
            <person name="Li S.P."/>
            <person name="Jiang J.D."/>
        </authorList>
    </citation>
    <scope>NUCLEOTIDE SEQUENCE [LARGE SCALE GENOMIC DNA]</scope>
    <source>
        <strain evidence="7 8">CGMCC 1.10133</strain>
    </source>
</reference>
<feature type="transmembrane region" description="Helical" evidence="6">
    <location>
        <begin position="12"/>
        <end position="34"/>
    </location>
</feature>
<accession>A0ABX0Q4K9</accession>
<keyword evidence="4 6" id="KW-1133">Transmembrane helix</keyword>
<evidence type="ECO:0000256" key="1">
    <source>
        <dbReference type="ARBA" id="ARBA00004141"/>
    </source>
</evidence>
<evidence type="ECO:0000313" key="7">
    <source>
        <dbReference type="EMBL" id="NID05332.1"/>
    </source>
</evidence>
<feature type="transmembrane region" description="Helical" evidence="6">
    <location>
        <begin position="46"/>
        <end position="67"/>
    </location>
</feature>
<dbReference type="InterPro" id="IPR005496">
    <property type="entry name" value="Integral_membrane_TerC"/>
</dbReference>
<dbReference type="EMBL" id="JAAQQR010000004">
    <property type="protein sequence ID" value="NID05332.1"/>
    <property type="molecule type" value="Genomic_DNA"/>
</dbReference>
<comment type="caution">
    <text evidence="7">The sequence shown here is derived from an EMBL/GenBank/DDBJ whole genome shotgun (WGS) entry which is preliminary data.</text>
</comment>
<dbReference type="Pfam" id="PF03741">
    <property type="entry name" value="TerC"/>
    <property type="match status" value="1"/>
</dbReference>
<evidence type="ECO:0000256" key="2">
    <source>
        <dbReference type="ARBA" id="ARBA00007511"/>
    </source>
</evidence>
<dbReference type="PANTHER" id="PTHR30238">
    <property type="entry name" value="MEMBRANE BOUND PREDICTED REDOX MODULATOR"/>
    <property type="match status" value="1"/>
</dbReference>
<dbReference type="RefSeq" id="WP_167125800.1">
    <property type="nucleotide sequence ID" value="NZ_JAAQQR010000004.1"/>
</dbReference>
<dbReference type="Proteomes" id="UP001429601">
    <property type="component" value="Unassembled WGS sequence"/>
</dbReference>
<evidence type="ECO:0000256" key="6">
    <source>
        <dbReference type="SAM" id="Phobius"/>
    </source>
</evidence>
<name>A0ABX0Q4K9_9GAMM</name>
<feature type="transmembrane region" description="Helical" evidence="6">
    <location>
        <begin position="132"/>
        <end position="150"/>
    </location>
</feature>
<evidence type="ECO:0000256" key="3">
    <source>
        <dbReference type="ARBA" id="ARBA00022692"/>
    </source>
</evidence>
<keyword evidence="8" id="KW-1185">Reference proteome</keyword>
<evidence type="ECO:0000256" key="4">
    <source>
        <dbReference type="ARBA" id="ARBA00022989"/>
    </source>
</evidence>
<organism evidence="7 8">
    <name type="scientific">Luteibacter jiangsuensis</name>
    <dbReference type="NCBI Taxonomy" id="637577"/>
    <lineage>
        <taxon>Bacteria</taxon>
        <taxon>Pseudomonadati</taxon>
        <taxon>Pseudomonadota</taxon>
        <taxon>Gammaproteobacteria</taxon>
        <taxon>Lysobacterales</taxon>
        <taxon>Rhodanobacteraceae</taxon>
        <taxon>Luteibacter</taxon>
    </lineage>
</organism>
<feature type="transmembrane region" description="Helical" evidence="6">
    <location>
        <begin position="162"/>
        <end position="181"/>
    </location>
</feature>
<sequence>MDFLTPEFFSGLAAIVLLDLVLAGDNAIVIALAARNLPRHLQKKAVFWGTFGAVAVRVALTFVVIWLLKLPGLMLAGGLLLLPIAWKLLKPGEHDPNVAAASGFWSALRTIVVADALMGLDNVLAIAGAAKGHMVLVVLGLAISVPLVVWGSTLILKLIHRFPIIIYIGAGAIAWTAARMIAHDHLVAAWFDARPWAPWLLDALLVLGICGGGWLWARRARHKALA</sequence>
<feature type="transmembrane region" description="Helical" evidence="6">
    <location>
        <begin position="196"/>
        <end position="217"/>
    </location>
</feature>
<evidence type="ECO:0000313" key="8">
    <source>
        <dbReference type="Proteomes" id="UP001429601"/>
    </source>
</evidence>
<dbReference type="PANTHER" id="PTHR30238:SF4">
    <property type="entry name" value="SLL1022 PROTEIN"/>
    <property type="match status" value="1"/>
</dbReference>
<keyword evidence="5 6" id="KW-0472">Membrane</keyword>
<keyword evidence="3 6" id="KW-0812">Transmembrane</keyword>
<comment type="similarity">
    <text evidence="2">Belongs to the TerC family.</text>
</comment>
<proteinExistence type="inferred from homology"/>
<dbReference type="NCBIfam" id="TIGR03717">
    <property type="entry name" value="R_switched_YjbE"/>
    <property type="match status" value="1"/>
</dbReference>